<dbReference type="GO" id="GO:0061799">
    <property type="term" value="F:cyclic pyranopterin monophosphate synthase activity"/>
    <property type="evidence" value="ECO:0007669"/>
    <property type="project" value="TreeGrafter"/>
</dbReference>
<evidence type="ECO:0000313" key="16">
    <source>
        <dbReference type="Proteomes" id="UP000243333"/>
    </source>
</evidence>
<feature type="domain" description="Radical SAM core" evidence="14">
    <location>
        <begin position="4"/>
        <end position="228"/>
    </location>
</feature>
<keyword evidence="4 12" id="KW-0479">Metal-binding</keyword>
<evidence type="ECO:0000256" key="6">
    <source>
        <dbReference type="ARBA" id="ARBA00023004"/>
    </source>
</evidence>
<dbReference type="EMBL" id="FNBU01000016">
    <property type="protein sequence ID" value="SDF59182.1"/>
    <property type="molecule type" value="Genomic_DNA"/>
</dbReference>
<feature type="binding site" evidence="12">
    <location>
        <position position="255"/>
    </location>
    <ligand>
        <name>[4Fe-4S] cluster</name>
        <dbReference type="ChEBI" id="CHEBI:49883"/>
        <label>2</label>
        <note>4Fe-4S-substrate</note>
    </ligand>
</feature>
<feature type="binding site" evidence="12">
    <location>
        <position position="13"/>
    </location>
    <ligand>
        <name>GTP</name>
        <dbReference type="ChEBI" id="CHEBI:37565"/>
    </ligand>
</feature>
<dbReference type="UniPathway" id="UPA00344"/>
<comment type="cofactor">
    <cofactor evidence="12">
        <name>[4Fe-4S] cluster</name>
        <dbReference type="ChEBI" id="CHEBI:49883"/>
    </cofactor>
    <text evidence="12">Binds 2 [4Fe-4S] clusters. Binds 1 [4Fe-4S] cluster coordinated with 3 cysteines and an exchangeable S-adenosyl-L-methionine and 1 [4Fe-4S] cluster coordinated with 3 cysteines and the GTP-derived substrate.</text>
</comment>
<gene>
    <name evidence="12" type="primary">moaA</name>
    <name evidence="15" type="ORF">SAMN05660235_02090</name>
</gene>
<dbReference type="EC" id="4.1.99.22" evidence="1 12"/>
<dbReference type="CDD" id="cd01335">
    <property type="entry name" value="Radical_SAM"/>
    <property type="match status" value="1"/>
</dbReference>
<dbReference type="PANTHER" id="PTHR22960:SF0">
    <property type="entry name" value="MOLYBDENUM COFACTOR BIOSYNTHESIS PROTEIN 1"/>
    <property type="match status" value="1"/>
</dbReference>
<dbReference type="PANTHER" id="PTHR22960">
    <property type="entry name" value="MOLYBDOPTERIN COFACTOR SYNTHESIS PROTEIN A"/>
    <property type="match status" value="1"/>
</dbReference>
<keyword evidence="7 12" id="KW-0411">Iron-sulfur</keyword>
<feature type="binding site" evidence="12">
    <location>
        <position position="24"/>
    </location>
    <ligand>
        <name>[4Fe-4S] cluster</name>
        <dbReference type="ChEBI" id="CHEBI:49883"/>
        <label>1</label>
        <note>4Fe-4S-S-AdoMet</note>
    </ligand>
</feature>
<comment type="catalytic activity">
    <reaction evidence="11 12">
        <text>GTP + AH2 + S-adenosyl-L-methionine = (8S)-3',8-cyclo-7,8-dihydroguanosine 5'-triphosphate + 5'-deoxyadenosine + L-methionine + A + H(+)</text>
        <dbReference type="Rhea" id="RHEA:49576"/>
        <dbReference type="ChEBI" id="CHEBI:13193"/>
        <dbReference type="ChEBI" id="CHEBI:15378"/>
        <dbReference type="ChEBI" id="CHEBI:17319"/>
        <dbReference type="ChEBI" id="CHEBI:17499"/>
        <dbReference type="ChEBI" id="CHEBI:37565"/>
        <dbReference type="ChEBI" id="CHEBI:57844"/>
        <dbReference type="ChEBI" id="CHEBI:59789"/>
        <dbReference type="ChEBI" id="CHEBI:131766"/>
        <dbReference type="EC" id="4.1.99.22"/>
    </reaction>
</comment>
<keyword evidence="16" id="KW-1185">Reference proteome</keyword>
<feature type="binding site" evidence="12">
    <location>
        <position position="26"/>
    </location>
    <ligand>
        <name>S-adenosyl-L-methionine</name>
        <dbReference type="ChEBI" id="CHEBI:59789"/>
    </ligand>
</feature>
<dbReference type="InterPro" id="IPR058240">
    <property type="entry name" value="rSAM_sf"/>
</dbReference>
<dbReference type="STRING" id="1123285.SAMN05660235_02090"/>
<dbReference type="InterPro" id="IPR040064">
    <property type="entry name" value="MoaA-like"/>
</dbReference>
<dbReference type="PROSITE" id="PS51918">
    <property type="entry name" value="RADICAL_SAM"/>
    <property type="match status" value="1"/>
</dbReference>
<keyword evidence="5 12" id="KW-0547">Nucleotide-binding</keyword>
<dbReference type="InterPro" id="IPR013785">
    <property type="entry name" value="Aldolase_TIM"/>
</dbReference>
<dbReference type="GO" id="GO:1904047">
    <property type="term" value="F:S-adenosyl-L-methionine binding"/>
    <property type="evidence" value="ECO:0007669"/>
    <property type="project" value="UniProtKB-UniRule"/>
</dbReference>
<feature type="binding site" evidence="12">
    <location>
        <position position="27"/>
    </location>
    <ligand>
        <name>[4Fe-4S] cluster</name>
        <dbReference type="ChEBI" id="CHEBI:49883"/>
        <label>1</label>
        <note>4Fe-4S-S-AdoMet</note>
    </ligand>
</feature>
<feature type="binding site" evidence="12">
    <location>
        <begin position="257"/>
        <end position="259"/>
    </location>
    <ligand>
        <name>GTP</name>
        <dbReference type="ChEBI" id="CHEBI:37565"/>
    </ligand>
</feature>
<accession>A0A1G7MBP1</accession>
<proteinExistence type="inferred from homology"/>
<dbReference type="RefSeq" id="WP_093690622.1">
    <property type="nucleotide sequence ID" value="NZ_FNBU01000016.1"/>
</dbReference>
<dbReference type="InterPro" id="IPR006638">
    <property type="entry name" value="Elp3/MiaA/NifB-like_rSAM"/>
</dbReference>
<dbReference type="HAMAP" id="MF_01225_B">
    <property type="entry name" value="MoaA_B"/>
    <property type="match status" value="1"/>
</dbReference>
<keyword evidence="8 12" id="KW-0342">GTP-binding</keyword>
<feature type="binding site" evidence="12">
    <location>
        <position position="269"/>
    </location>
    <ligand>
        <name>[4Fe-4S] cluster</name>
        <dbReference type="ChEBI" id="CHEBI:49883"/>
        <label>2</label>
        <note>4Fe-4S-substrate</note>
    </ligand>
</feature>
<dbReference type="InterPro" id="IPR050105">
    <property type="entry name" value="MoCo_biosynth_MoaA/MoaC"/>
</dbReference>
<feature type="binding site" evidence="12">
    <location>
        <position position="63"/>
    </location>
    <ligand>
        <name>GTP</name>
        <dbReference type="ChEBI" id="CHEBI:37565"/>
    </ligand>
</feature>
<feature type="binding site" evidence="12">
    <location>
        <position position="20"/>
    </location>
    <ligand>
        <name>[4Fe-4S] cluster</name>
        <dbReference type="ChEBI" id="CHEBI:49883"/>
        <label>1</label>
        <note>4Fe-4S-S-AdoMet</note>
    </ligand>
</feature>
<dbReference type="InterPro" id="IPR013483">
    <property type="entry name" value="MoaA"/>
</dbReference>
<evidence type="ECO:0000256" key="9">
    <source>
        <dbReference type="ARBA" id="ARBA00023150"/>
    </source>
</evidence>
<evidence type="ECO:0000256" key="3">
    <source>
        <dbReference type="ARBA" id="ARBA00022691"/>
    </source>
</evidence>
<evidence type="ECO:0000256" key="1">
    <source>
        <dbReference type="ARBA" id="ARBA00012167"/>
    </source>
</evidence>
<dbReference type="GO" id="GO:0005525">
    <property type="term" value="F:GTP binding"/>
    <property type="evidence" value="ECO:0007669"/>
    <property type="project" value="UniProtKB-UniRule"/>
</dbReference>
<comment type="function">
    <text evidence="12">Catalyzes the cyclization of GTP to (8S)-3',8-cyclo-7,8-dihydroguanosine 5'-triphosphate.</text>
</comment>
<reference evidence="16" key="1">
    <citation type="submission" date="2016-10" db="EMBL/GenBank/DDBJ databases">
        <authorList>
            <person name="Varghese N."/>
            <person name="Submissions S."/>
        </authorList>
    </citation>
    <scope>NUCLEOTIDE SEQUENCE [LARGE SCALE GENOMIC DNA]</scope>
    <source>
        <strain evidence="16">DSM 23256</strain>
    </source>
</reference>
<evidence type="ECO:0000256" key="8">
    <source>
        <dbReference type="ARBA" id="ARBA00023134"/>
    </source>
</evidence>
<keyword evidence="6 12" id="KW-0408">Iron</keyword>
<dbReference type="Pfam" id="PF06463">
    <property type="entry name" value="Mob_synth_C"/>
    <property type="match status" value="1"/>
</dbReference>
<feature type="binding site" evidence="12">
    <location>
        <position position="189"/>
    </location>
    <ligand>
        <name>S-adenosyl-L-methionine</name>
        <dbReference type="ChEBI" id="CHEBI:59789"/>
    </ligand>
</feature>
<comment type="subunit">
    <text evidence="12">Monomer and homodimer.</text>
</comment>
<dbReference type="SUPFAM" id="SSF102114">
    <property type="entry name" value="Radical SAM enzymes"/>
    <property type="match status" value="1"/>
</dbReference>
<dbReference type="InterPro" id="IPR000385">
    <property type="entry name" value="MoaA_NifB_PqqE_Fe-S-bd_CS"/>
</dbReference>
<dbReference type="InterPro" id="IPR007197">
    <property type="entry name" value="rSAM"/>
</dbReference>
<dbReference type="NCBIfam" id="TIGR02666">
    <property type="entry name" value="moaA"/>
    <property type="match status" value="1"/>
</dbReference>
<evidence type="ECO:0000256" key="5">
    <source>
        <dbReference type="ARBA" id="ARBA00022741"/>
    </source>
</evidence>
<evidence type="ECO:0000256" key="4">
    <source>
        <dbReference type="ARBA" id="ARBA00022723"/>
    </source>
</evidence>
<evidence type="ECO:0000313" key="15">
    <source>
        <dbReference type="EMBL" id="SDF59182.1"/>
    </source>
</evidence>
<evidence type="ECO:0000256" key="10">
    <source>
        <dbReference type="ARBA" id="ARBA00023239"/>
    </source>
</evidence>
<dbReference type="SFLD" id="SFLDG01067">
    <property type="entry name" value="SPASM/twitch_domain_containing"/>
    <property type="match status" value="1"/>
</dbReference>
<dbReference type="PROSITE" id="PS01305">
    <property type="entry name" value="MOAA_NIFB_PQQE"/>
    <property type="match status" value="1"/>
</dbReference>
<evidence type="ECO:0000256" key="7">
    <source>
        <dbReference type="ARBA" id="ARBA00023014"/>
    </source>
</evidence>
<dbReference type="SFLD" id="SFLDG01386">
    <property type="entry name" value="main_SPASM_domain-containing"/>
    <property type="match status" value="1"/>
</dbReference>
<keyword evidence="2 12" id="KW-0004">4Fe-4S</keyword>
<evidence type="ECO:0000259" key="14">
    <source>
        <dbReference type="PROSITE" id="PS51918"/>
    </source>
</evidence>
<feature type="region of interest" description="Disordered" evidence="13">
    <location>
        <begin position="305"/>
        <end position="324"/>
    </location>
</feature>
<organism evidence="15 16">
    <name type="scientific">Sporolituus thermophilus DSM 23256</name>
    <dbReference type="NCBI Taxonomy" id="1123285"/>
    <lineage>
        <taxon>Bacteria</taxon>
        <taxon>Bacillati</taxon>
        <taxon>Bacillota</taxon>
        <taxon>Negativicutes</taxon>
        <taxon>Selenomonadales</taxon>
        <taxon>Sporomusaceae</taxon>
        <taxon>Sporolituus</taxon>
    </lineage>
</organism>
<protein>
    <recommendedName>
        <fullName evidence="1 12">GTP 3',8-cyclase</fullName>
        <ecNumber evidence="1 12">4.1.99.22</ecNumber>
    </recommendedName>
    <alternativeName>
        <fullName evidence="12">Molybdenum cofactor biosynthesis protein A</fullName>
    </alternativeName>
</protein>
<feature type="compositionally biased region" description="Polar residues" evidence="13">
    <location>
        <begin position="313"/>
        <end position="324"/>
    </location>
</feature>
<dbReference type="InterPro" id="IPR010505">
    <property type="entry name" value="MoaA_twitch"/>
</dbReference>
<dbReference type="GO" id="GO:0061798">
    <property type="term" value="F:GTP 3',8'-cyclase activity"/>
    <property type="evidence" value="ECO:0007669"/>
    <property type="project" value="UniProtKB-UniRule"/>
</dbReference>
<feature type="binding site" evidence="12">
    <location>
        <position position="118"/>
    </location>
    <ligand>
        <name>S-adenosyl-L-methionine</name>
        <dbReference type="ChEBI" id="CHEBI:59789"/>
    </ligand>
</feature>
<name>A0A1G7MBP1_9FIRM</name>
<comment type="similarity">
    <text evidence="12">Belongs to the radical SAM superfamily. MoaA family.</text>
</comment>
<dbReference type="SMART" id="SM00729">
    <property type="entry name" value="Elp3"/>
    <property type="match status" value="1"/>
</dbReference>
<dbReference type="SFLD" id="SFLDS00029">
    <property type="entry name" value="Radical_SAM"/>
    <property type="match status" value="1"/>
</dbReference>
<dbReference type="AlphaFoldDB" id="A0A1G7MBP1"/>
<dbReference type="GO" id="GO:0051539">
    <property type="term" value="F:4 iron, 4 sulfur cluster binding"/>
    <property type="evidence" value="ECO:0007669"/>
    <property type="project" value="UniProtKB-UniRule"/>
</dbReference>
<dbReference type="SFLD" id="SFLDG01383">
    <property type="entry name" value="cyclic_pyranopterin_phosphate"/>
    <property type="match status" value="1"/>
</dbReference>
<evidence type="ECO:0000256" key="2">
    <source>
        <dbReference type="ARBA" id="ARBA00022485"/>
    </source>
</evidence>
<keyword evidence="10 12" id="KW-0456">Lyase</keyword>
<dbReference type="OrthoDB" id="9763993at2"/>
<keyword evidence="9 12" id="KW-0501">Molybdenum cofactor biosynthesis</keyword>
<feature type="binding site" evidence="12">
    <location>
        <position position="94"/>
    </location>
    <ligand>
        <name>GTP</name>
        <dbReference type="ChEBI" id="CHEBI:37565"/>
    </ligand>
</feature>
<dbReference type="Gene3D" id="3.20.20.70">
    <property type="entry name" value="Aldolase class I"/>
    <property type="match status" value="1"/>
</dbReference>
<keyword evidence="3 12" id="KW-0949">S-adenosyl-L-methionine</keyword>
<sequence length="324" mass="35549">MRDGYNRCIDYLRISVTDRCNFRCAYCMPPDGVKLLDHADILAYEEILYLIRVFNKYGVNKIRLTGGEPLVRKGIVDFIRAISSLGIIDDLSLTTNGSLLADMAEDLKAAGLHRVNVSLDTVDPERFRRITGSASLERTLAGIEKAIAVGLHPVKINVVLTSAFMDSDLSYFVEMVYRYPIAVRFIEYMPIGYNGTGPGMTPAEVKNRLNGAGLGMLEPAAGSIGNGPAKYFRLPGAKGLFGFITPLTEHFCRACNRMRLTADGKLRPCLLANRELDLKTLLRAGASEQQVGEVFRQALSEKPAGHNLAAGQPSFQRKMSQIGG</sequence>
<dbReference type="GO" id="GO:0046872">
    <property type="term" value="F:metal ion binding"/>
    <property type="evidence" value="ECO:0007669"/>
    <property type="project" value="UniProtKB-KW"/>
</dbReference>
<evidence type="ECO:0000256" key="12">
    <source>
        <dbReference type="HAMAP-Rule" id="MF_01225"/>
    </source>
</evidence>
<feature type="binding site" evidence="12">
    <location>
        <position position="155"/>
    </location>
    <ligand>
        <name>GTP</name>
        <dbReference type="ChEBI" id="CHEBI:37565"/>
    </ligand>
</feature>
<comment type="pathway">
    <text evidence="12">Cofactor biosynthesis; molybdopterin biosynthesis.</text>
</comment>
<dbReference type="Proteomes" id="UP000243333">
    <property type="component" value="Unassembled WGS sequence"/>
</dbReference>
<feature type="binding site" evidence="12">
    <location>
        <position position="67"/>
    </location>
    <ligand>
        <name>S-adenosyl-L-methionine</name>
        <dbReference type="ChEBI" id="CHEBI:59789"/>
    </ligand>
</feature>
<evidence type="ECO:0000256" key="11">
    <source>
        <dbReference type="ARBA" id="ARBA00048697"/>
    </source>
</evidence>
<dbReference type="GO" id="GO:0006777">
    <property type="term" value="P:Mo-molybdopterin cofactor biosynthetic process"/>
    <property type="evidence" value="ECO:0007669"/>
    <property type="project" value="UniProtKB-UniRule"/>
</dbReference>
<dbReference type="CDD" id="cd21117">
    <property type="entry name" value="Twitch_MoaA"/>
    <property type="match status" value="1"/>
</dbReference>
<evidence type="ECO:0000256" key="13">
    <source>
        <dbReference type="SAM" id="MobiDB-lite"/>
    </source>
</evidence>
<feature type="binding site" evidence="12">
    <location>
        <position position="252"/>
    </location>
    <ligand>
        <name>[4Fe-4S] cluster</name>
        <dbReference type="ChEBI" id="CHEBI:49883"/>
        <label>2</label>
        <note>4Fe-4S-substrate</note>
    </ligand>
</feature>
<dbReference type="Pfam" id="PF04055">
    <property type="entry name" value="Radical_SAM"/>
    <property type="match status" value="1"/>
</dbReference>